<evidence type="ECO:0000256" key="3">
    <source>
        <dbReference type="ARBA" id="ARBA00022705"/>
    </source>
</evidence>
<dbReference type="Gene3D" id="3.30.1640.10">
    <property type="entry name" value="mini-chromosome maintenance (MCM) complex, chain A, domain 1"/>
    <property type="match status" value="1"/>
</dbReference>
<dbReference type="AlphaFoldDB" id="M0ANS0"/>
<evidence type="ECO:0000256" key="6">
    <source>
        <dbReference type="ARBA" id="ARBA00022806"/>
    </source>
</evidence>
<gene>
    <name evidence="10" type="ORF">C480_19939</name>
</gene>
<evidence type="ECO:0000313" key="10">
    <source>
        <dbReference type="EMBL" id="ELY99577.1"/>
    </source>
</evidence>
<reference evidence="10 11" key="1">
    <citation type="journal article" date="2014" name="PLoS Genet.">
        <title>Phylogenetically driven sequencing of extremely halophilic archaea reveals strategies for static and dynamic osmo-response.</title>
        <authorList>
            <person name="Becker E.A."/>
            <person name="Seitzer P.M."/>
            <person name="Tritt A."/>
            <person name="Larsen D."/>
            <person name="Krusor M."/>
            <person name="Yao A.I."/>
            <person name="Wu D."/>
            <person name="Madern D."/>
            <person name="Eisen J.A."/>
            <person name="Darling A.E."/>
            <person name="Facciotti M.T."/>
        </authorList>
    </citation>
    <scope>NUCLEOTIDE SEQUENCE [LARGE SCALE GENOMIC DNA]</scope>
    <source>
        <strain evidence="10 11">DSM 13077</strain>
    </source>
</reference>
<dbReference type="Gene3D" id="2.40.50.140">
    <property type="entry name" value="Nucleic acid-binding proteins"/>
    <property type="match status" value="1"/>
</dbReference>
<dbReference type="SUPFAM" id="SSF50249">
    <property type="entry name" value="Nucleic acid-binding proteins"/>
    <property type="match status" value="1"/>
</dbReference>
<dbReference type="FunFam" id="2.20.28.10:FF:000003">
    <property type="entry name" value="DNA helicase"/>
    <property type="match status" value="1"/>
</dbReference>
<proteinExistence type="inferred from homology"/>
<dbReference type="Gene3D" id="2.20.28.10">
    <property type="match status" value="1"/>
</dbReference>
<dbReference type="InterPro" id="IPR031327">
    <property type="entry name" value="MCM"/>
</dbReference>
<dbReference type="GO" id="GO:0042555">
    <property type="term" value="C:MCM complex"/>
    <property type="evidence" value="ECO:0007669"/>
    <property type="project" value="TreeGrafter"/>
</dbReference>
<evidence type="ECO:0000256" key="7">
    <source>
        <dbReference type="ARBA" id="ARBA00022840"/>
    </source>
</evidence>
<evidence type="ECO:0000256" key="8">
    <source>
        <dbReference type="ARBA" id="ARBA00023125"/>
    </source>
</evidence>
<comment type="caution">
    <text evidence="10">The sequence shown here is derived from an EMBL/GenBank/DDBJ whole genome shotgun (WGS) entry which is preliminary data.</text>
</comment>
<dbReference type="PANTHER" id="PTHR11630">
    <property type="entry name" value="DNA REPLICATION LICENSING FACTOR MCM FAMILY MEMBER"/>
    <property type="match status" value="1"/>
</dbReference>
<keyword evidence="11" id="KW-1185">Reference proteome</keyword>
<dbReference type="PATRIC" id="fig|1227491.4.peg.4016"/>
<comment type="similarity">
    <text evidence="1">Belongs to the MCM family.</text>
</comment>
<dbReference type="Pfam" id="PF17207">
    <property type="entry name" value="MCM_OB"/>
    <property type="match status" value="1"/>
</dbReference>
<dbReference type="EMBL" id="AOIP01000056">
    <property type="protein sequence ID" value="ELY99577.1"/>
    <property type="molecule type" value="Genomic_DNA"/>
</dbReference>
<dbReference type="GO" id="GO:0005524">
    <property type="term" value="F:ATP binding"/>
    <property type="evidence" value="ECO:0007669"/>
    <property type="project" value="UniProtKB-KW"/>
</dbReference>
<keyword evidence="5" id="KW-0378">Hydrolase</keyword>
<feature type="domain" description="MCM OB" evidence="9">
    <location>
        <begin position="310"/>
        <end position="429"/>
    </location>
</feature>
<keyword evidence="7" id="KW-0067">ATP-binding</keyword>
<dbReference type="InterPro" id="IPR033762">
    <property type="entry name" value="MCM_OB"/>
</dbReference>
<keyword evidence="8" id="KW-0238">DNA-binding</keyword>
<evidence type="ECO:0000313" key="11">
    <source>
        <dbReference type="Proteomes" id="UP000011591"/>
    </source>
</evidence>
<organism evidence="10 11">
    <name type="scientific">Natrialba aegyptia DSM 13077</name>
    <dbReference type="NCBI Taxonomy" id="1227491"/>
    <lineage>
        <taxon>Archaea</taxon>
        <taxon>Methanobacteriati</taxon>
        <taxon>Methanobacteriota</taxon>
        <taxon>Stenosarchaea group</taxon>
        <taxon>Halobacteria</taxon>
        <taxon>Halobacteriales</taxon>
        <taxon>Natrialbaceae</taxon>
        <taxon>Natrialba</taxon>
    </lineage>
</organism>
<dbReference type="GO" id="GO:0003697">
    <property type="term" value="F:single-stranded DNA binding"/>
    <property type="evidence" value="ECO:0007669"/>
    <property type="project" value="TreeGrafter"/>
</dbReference>
<keyword evidence="6" id="KW-0347">Helicase</keyword>
<dbReference type="EC" id="3.6.4.12" evidence="2"/>
<dbReference type="GO" id="GO:0006260">
    <property type="term" value="P:DNA replication"/>
    <property type="evidence" value="ECO:0007669"/>
    <property type="project" value="UniProtKB-KW"/>
</dbReference>
<evidence type="ECO:0000256" key="2">
    <source>
        <dbReference type="ARBA" id="ARBA00012551"/>
    </source>
</evidence>
<name>M0ANS0_9EURY</name>
<evidence type="ECO:0000256" key="1">
    <source>
        <dbReference type="ARBA" id="ARBA00008010"/>
    </source>
</evidence>
<accession>M0ANS0</accession>
<dbReference type="InterPro" id="IPR012340">
    <property type="entry name" value="NA-bd_OB-fold"/>
</dbReference>
<dbReference type="GO" id="GO:0016787">
    <property type="term" value="F:hydrolase activity"/>
    <property type="evidence" value="ECO:0007669"/>
    <property type="project" value="UniProtKB-KW"/>
</dbReference>
<dbReference type="GO" id="GO:0017116">
    <property type="term" value="F:single-stranded DNA helicase activity"/>
    <property type="evidence" value="ECO:0007669"/>
    <property type="project" value="TreeGrafter"/>
</dbReference>
<evidence type="ECO:0000256" key="4">
    <source>
        <dbReference type="ARBA" id="ARBA00022741"/>
    </source>
</evidence>
<dbReference type="PANTHER" id="PTHR11630:SF66">
    <property type="entry name" value="DNA REPLICATION LICENSING FACTOR MCM4"/>
    <property type="match status" value="1"/>
</dbReference>
<evidence type="ECO:0000259" key="9">
    <source>
        <dbReference type="Pfam" id="PF17207"/>
    </source>
</evidence>
<keyword evidence="4" id="KW-0547">Nucleotide-binding</keyword>
<dbReference type="Proteomes" id="UP000011591">
    <property type="component" value="Unassembled WGS sequence"/>
</dbReference>
<evidence type="ECO:0000256" key="5">
    <source>
        <dbReference type="ARBA" id="ARBA00022801"/>
    </source>
</evidence>
<dbReference type="RefSeq" id="WP_006667369.1">
    <property type="nucleotide sequence ID" value="NZ_AOIP01000056.1"/>
</dbReference>
<keyword evidence="3" id="KW-0235">DNA replication</keyword>
<sequence length="526" mass="59360">MDRHGARVRETEYDGWGDKHGDDGYWVDLTDRTVVTDDTKPNVGTWYLLPEDFEGDLEADEVDQEAINAALERRRDYPVKSDLSLQSTGFGDRQRELSLQQQDRDTTLSEVVERHNIPEAIAPWLSKEAPTREQLVATCRAVNEHNDLSRQTEIADHIDWTRSTLATHLGKSDSLEKCITKSDGTYELTPVGKRAAEIKWKVVMEEMKWVISMAGSTPLESFAAFFEGPYHEEVKALEDTNPDGRTLRINWEDLDDYDPSLADDFLESPESLRKIASEGIRNVDDVDLLGATIRIYNLPEPRQYRVGKYRTRQLGKLLSVRGKVIDRDGVQPYAERAAFECHVCGSLVRIPQSYGDMLKPSSCPECDHGNPSFRFNRDQSVLVDLQKIVIVPPDSNLEEPPATIAFLKDDLCDMVGSSDLMTLNGIYETFDGQSEATVSTYIEALDLDITERTEIDTYGASEIQEFVIEELTEQITTVDSFAVQRADIVDAVAEQYSVRREEVENQIDALIEANEIGAEGSKLFDI</sequence>
<protein>
    <recommendedName>
        <fullName evidence="2">DNA helicase</fullName>
        <ecNumber evidence="2">3.6.4.12</ecNumber>
    </recommendedName>
</protein>